<dbReference type="InterPro" id="IPR059000">
    <property type="entry name" value="ATPase_P-type_domA"/>
</dbReference>
<evidence type="ECO:0000256" key="15">
    <source>
        <dbReference type="SAM" id="Phobius"/>
    </source>
</evidence>
<evidence type="ECO:0000256" key="6">
    <source>
        <dbReference type="ARBA" id="ARBA00022692"/>
    </source>
</evidence>
<dbReference type="GO" id="GO:0005886">
    <property type="term" value="C:plasma membrane"/>
    <property type="evidence" value="ECO:0007669"/>
    <property type="project" value="UniProtKB-SubCell"/>
</dbReference>
<evidence type="ECO:0000256" key="10">
    <source>
        <dbReference type="ARBA" id="ARBA00022842"/>
    </source>
</evidence>
<keyword evidence="12 15" id="KW-1133">Transmembrane helix</keyword>
<dbReference type="SFLD" id="SFLDF00027">
    <property type="entry name" value="p-type_atpase"/>
    <property type="match status" value="1"/>
</dbReference>
<evidence type="ECO:0000256" key="9">
    <source>
        <dbReference type="ARBA" id="ARBA00022840"/>
    </source>
</evidence>
<evidence type="ECO:0000256" key="7">
    <source>
        <dbReference type="ARBA" id="ARBA00022723"/>
    </source>
</evidence>
<dbReference type="EC" id="7.2.2.10" evidence="3"/>
<keyword evidence="5" id="KW-0106">Calcium</keyword>
<dbReference type="PRINTS" id="PR00120">
    <property type="entry name" value="HATPASE"/>
</dbReference>
<comment type="similarity">
    <text evidence="2">Belongs to the cation transport ATPase (P-type) (TC 3.A.3) family. Type IIA subfamily.</text>
</comment>
<keyword evidence="5" id="KW-0813">Transport</keyword>
<sequence length="924" mass="98630">MSGRAWHAMETAEVLAVLGVRDGEGLDSGEARRRLGVAGPNVLRERPPDPWWHLLLAQFQDFMVLVLLVAAGVSWAMGERADAYTIIAIVVLNALLGFAQEYRAEEALAALRQLAAPVARVRRDGRVQPVPAAEVVPGDVLVLEAGDRVPADARLLRAHALAVTEAALTGESVPVAKDARWRGPAETPLGDRRNMVYMGTVVTRGRGDAVVVATGMETEVGRIAGLIQEAEEGPTPLQRRLAQLGRWLVAVSVALCSVVVLAGALRGEPFARMFLTGVSLAVAAIPEGLPAIVTVALAVGVQRMIRRRAIVRRLQAVETLGCATAILSDKTGTLTRNEMMVRAVWAGGRLYEVTGDGYRPEGEFLLEGRRADPEGHPALLRTLAGGALCTNAVLLPPRAGGRGRPGRDGRRGWSIQGDPTEGALLVAAAKAGRDPARLRAAWETLAEAPFTPERRRMSVVVRDRAGGDLSLYLKGAPDTVLARCTRILGADGRERPLAESDRRVVAATADRLAAQALRVLAVALRQVPPQLARQPDALGEAADALEEDLTFAGLVGMIDPPRPEVRRAVAAASRAGIRTVMITGDHPATARAVACELGIARAGDPVLTGSDLDRLTDRELEEAAGRVRVFARVSPAHKLRIVRAFRARGEVVAMTGDGVNDAPAVKEADIGIAMGLSGTDVTREASQLVLADDNYATIVAAVEEGRGIYDNIRKFIRYLLSCNTGEVLTMFLAAVSRLPLPLLPIQILWVNLVTDGLPALALGVDPPDPDVMRRPPRPPDEGVFARGLGRRILTRGLVIGLSTLGLFVWGLRTGDVTRARTLAFTGLVLAQLVHVFDCRSETRSIWEVGWYSNPWLVAAVASSLLLLLASVYWPPLAVVMETAPLALRDWAVVAAVAGAPQALLVLRALAPVRGIPYLPTSSTR</sequence>
<feature type="transmembrane region" description="Helical" evidence="15">
    <location>
        <begin position="890"/>
        <end position="910"/>
    </location>
</feature>
<keyword evidence="18" id="KW-1185">Reference proteome</keyword>
<dbReference type="FunFam" id="3.40.50.1000:FF:000028">
    <property type="entry name" value="Calcium-transporting P-type ATPase, putative"/>
    <property type="match status" value="1"/>
</dbReference>
<dbReference type="InterPro" id="IPR004014">
    <property type="entry name" value="ATPase_P-typ_cation-transptr_N"/>
</dbReference>
<dbReference type="NCBIfam" id="TIGR01494">
    <property type="entry name" value="ATPase_P-type"/>
    <property type="match status" value="2"/>
</dbReference>
<evidence type="ECO:0000256" key="14">
    <source>
        <dbReference type="ARBA" id="ARBA00048694"/>
    </source>
</evidence>
<feature type="transmembrane region" description="Helical" evidence="15">
    <location>
        <begin position="83"/>
        <end position="99"/>
    </location>
</feature>
<dbReference type="GO" id="GO:0005524">
    <property type="term" value="F:ATP binding"/>
    <property type="evidence" value="ECO:0007669"/>
    <property type="project" value="UniProtKB-KW"/>
</dbReference>
<accession>A0AA35CNM1</accession>
<dbReference type="Gene3D" id="1.20.1110.10">
    <property type="entry name" value="Calcium-transporting ATPase, transmembrane domain"/>
    <property type="match status" value="1"/>
</dbReference>
<evidence type="ECO:0000256" key="2">
    <source>
        <dbReference type="ARBA" id="ARBA00005675"/>
    </source>
</evidence>
<keyword evidence="10" id="KW-0460">Magnesium</keyword>
<keyword evidence="7" id="KW-0479">Metal-binding</keyword>
<dbReference type="SUPFAM" id="SSF81653">
    <property type="entry name" value="Calcium ATPase, transduction domain A"/>
    <property type="match status" value="1"/>
</dbReference>
<dbReference type="Gene3D" id="3.40.1110.10">
    <property type="entry name" value="Calcium-transporting ATPase, cytoplasmic domain N"/>
    <property type="match status" value="1"/>
</dbReference>
<dbReference type="Pfam" id="PF00689">
    <property type="entry name" value="Cation_ATPase_C"/>
    <property type="match status" value="1"/>
</dbReference>
<keyword evidence="13 15" id="KW-0472">Membrane</keyword>
<dbReference type="FunFam" id="2.70.150.10:FF:000016">
    <property type="entry name" value="Calcium-transporting P-type ATPase putative"/>
    <property type="match status" value="1"/>
</dbReference>
<dbReference type="SUPFAM" id="SSF56784">
    <property type="entry name" value="HAD-like"/>
    <property type="match status" value="1"/>
</dbReference>
<feature type="transmembrane region" description="Helical" evidence="15">
    <location>
        <begin position="54"/>
        <end position="77"/>
    </location>
</feature>
<evidence type="ECO:0000256" key="11">
    <source>
        <dbReference type="ARBA" id="ARBA00022967"/>
    </source>
</evidence>
<protein>
    <recommendedName>
        <fullName evidence="3">P-type Ca(2+) transporter</fullName>
        <ecNumber evidence="3">7.2.2.10</ecNumber>
    </recommendedName>
</protein>
<dbReference type="PRINTS" id="PR00119">
    <property type="entry name" value="CATATPASE"/>
</dbReference>
<evidence type="ECO:0000256" key="12">
    <source>
        <dbReference type="ARBA" id="ARBA00022989"/>
    </source>
</evidence>
<dbReference type="InterPro" id="IPR023299">
    <property type="entry name" value="ATPase_P-typ_cyto_dom_N"/>
</dbReference>
<dbReference type="Gene3D" id="2.70.150.10">
    <property type="entry name" value="Calcium-transporting ATPase, cytoplasmic transduction domain A"/>
    <property type="match status" value="1"/>
</dbReference>
<dbReference type="Gene3D" id="3.40.50.1000">
    <property type="entry name" value="HAD superfamily/HAD-like"/>
    <property type="match status" value="1"/>
</dbReference>
<dbReference type="InterPro" id="IPR018303">
    <property type="entry name" value="ATPase_P-typ_P_site"/>
</dbReference>
<feature type="transmembrane region" description="Helical" evidence="15">
    <location>
        <begin position="848"/>
        <end position="870"/>
    </location>
</feature>
<dbReference type="SFLD" id="SFLDG00002">
    <property type="entry name" value="C1.7:_P-type_atpase_like"/>
    <property type="match status" value="1"/>
</dbReference>
<keyword evidence="8" id="KW-0547">Nucleotide-binding</keyword>
<evidence type="ECO:0000256" key="5">
    <source>
        <dbReference type="ARBA" id="ARBA00022568"/>
    </source>
</evidence>
<dbReference type="PROSITE" id="PS00154">
    <property type="entry name" value="ATPASE_E1_E2"/>
    <property type="match status" value="1"/>
</dbReference>
<dbReference type="SUPFAM" id="SSF81665">
    <property type="entry name" value="Calcium ATPase, transmembrane domain M"/>
    <property type="match status" value="1"/>
</dbReference>
<dbReference type="GO" id="GO:0046872">
    <property type="term" value="F:metal ion binding"/>
    <property type="evidence" value="ECO:0007669"/>
    <property type="project" value="UniProtKB-KW"/>
</dbReference>
<dbReference type="AlphaFoldDB" id="A0AA35CNM1"/>
<keyword evidence="5" id="KW-0109">Calcium transport</keyword>
<dbReference type="SUPFAM" id="SSF81660">
    <property type="entry name" value="Metal cation-transporting ATPase, ATP-binding domain N"/>
    <property type="match status" value="1"/>
</dbReference>
<dbReference type="InterPro" id="IPR001757">
    <property type="entry name" value="P_typ_ATPase"/>
</dbReference>
<evidence type="ECO:0000256" key="3">
    <source>
        <dbReference type="ARBA" id="ARBA00012790"/>
    </source>
</evidence>
<feature type="domain" description="Cation-transporting P-type ATPase N-terminal" evidence="16">
    <location>
        <begin position="5"/>
        <end position="79"/>
    </location>
</feature>
<evidence type="ECO:0000256" key="13">
    <source>
        <dbReference type="ARBA" id="ARBA00023136"/>
    </source>
</evidence>
<dbReference type="InterPro" id="IPR023214">
    <property type="entry name" value="HAD_sf"/>
</dbReference>
<organism evidence="17 18">
    <name type="scientific">Caldinitratiruptor microaerophilus</name>
    <dbReference type="NCBI Taxonomy" id="671077"/>
    <lineage>
        <taxon>Bacteria</taxon>
        <taxon>Bacillati</taxon>
        <taxon>Bacillota</taxon>
        <taxon>Clostridia</taxon>
        <taxon>Eubacteriales</taxon>
        <taxon>Symbiobacteriaceae</taxon>
        <taxon>Caldinitratiruptor</taxon>
    </lineage>
</organism>
<dbReference type="InterPro" id="IPR023298">
    <property type="entry name" value="ATPase_P-typ_TM_dom_sf"/>
</dbReference>
<evidence type="ECO:0000259" key="16">
    <source>
        <dbReference type="SMART" id="SM00831"/>
    </source>
</evidence>
<dbReference type="SFLD" id="SFLDS00003">
    <property type="entry name" value="Haloacid_Dehalogenase"/>
    <property type="match status" value="1"/>
</dbReference>
<keyword evidence="6 15" id="KW-0812">Transmembrane</keyword>
<keyword evidence="4" id="KW-1003">Cell membrane</keyword>
<proteinExistence type="inferred from homology"/>
<evidence type="ECO:0000256" key="4">
    <source>
        <dbReference type="ARBA" id="ARBA00022475"/>
    </source>
</evidence>
<dbReference type="EMBL" id="AP025628">
    <property type="protein sequence ID" value="BDG60671.1"/>
    <property type="molecule type" value="Genomic_DNA"/>
</dbReference>
<gene>
    <name evidence="17" type="ORF">caldi_17610</name>
</gene>
<dbReference type="GO" id="GO:0140352">
    <property type="term" value="P:export from cell"/>
    <property type="evidence" value="ECO:0007669"/>
    <property type="project" value="UniProtKB-ARBA"/>
</dbReference>
<dbReference type="InterPro" id="IPR044492">
    <property type="entry name" value="P_typ_ATPase_HD_dom"/>
</dbReference>
<dbReference type="InterPro" id="IPR036412">
    <property type="entry name" value="HAD-like_sf"/>
</dbReference>
<dbReference type="InterPro" id="IPR006068">
    <property type="entry name" value="ATPase_P-typ_cation-transptr_C"/>
</dbReference>
<dbReference type="KEGG" id="cmic:caldi_17610"/>
<comment type="subcellular location">
    <subcellularLocation>
        <location evidence="1">Cell membrane</location>
        <topology evidence="1">Multi-pass membrane protein</topology>
    </subcellularLocation>
</comment>
<evidence type="ECO:0000256" key="8">
    <source>
        <dbReference type="ARBA" id="ARBA00022741"/>
    </source>
</evidence>
<dbReference type="RefSeq" id="WP_319951813.1">
    <property type="nucleotide sequence ID" value="NZ_AP025628.1"/>
</dbReference>
<feature type="transmembrane region" description="Helical" evidence="15">
    <location>
        <begin position="792"/>
        <end position="811"/>
    </location>
</feature>
<name>A0AA35CNM1_9FIRM</name>
<dbReference type="Pfam" id="PF13246">
    <property type="entry name" value="Cation_ATPase"/>
    <property type="match status" value="1"/>
</dbReference>
<dbReference type="FunFam" id="1.20.1110.10:FF:000065">
    <property type="entry name" value="Sarcoplasmic/endoplasmic reticulum calcium ATPase 1"/>
    <property type="match status" value="1"/>
</dbReference>
<keyword evidence="9" id="KW-0067">ATP-binding</keyword>
<dbReference type="Pfam" id="PF00122">
    <property type="entry name" value="E1-E2_ATPase"/>
    <property type="match status" value="1"/>
</dbReference>
<keyword evidence="5" id="KW-0406">Ion transport</keyword>
<feature type="transmembrane region" description="Helical" evidence="15">
    <location>
        <begin position="247"/>
        <end position="265"/>
    </location>
</feature>
<evidence type="ECO:0000313" key="17">
    <source>
        <dbReference type="EMBL" id="BDG60671.1"/>
    </source>
</evidence>
<dbReference type="Proteomes" id="UP001163687">
    <property type="component" value="Chromosome"/>
</dbReference>
<dbReference type="SMART" id="SM00831">
    <property type="entry name" value="Cation_ATPase_N"/>
    <property type="match status" value="1"/>
</dbReference>
<feature type="transmembrane region" description="Helical" evidence="15">
    <location>
        <begin position="277"/>
        <end position="299"/>
    </location>
</feature>
<keyword evidence="11" id="KW-1278">Translocase</keyword>
<reference evidence="17" key="1">
    <citation type="submission" date="2022-03" db="EMBL/GenBank/DDBJ databases">
        <title>Complete genome sequence of Caldinitratiruptor microaerophilus.</title>
        <authorList>
            <person name="Mukaiyama R."/>
            <person name="Nishiyama T."/>
            <person name="Ueda K."/>
        </authorList>
    </citation>
    <scope>NUCLEOTIDE SEQUENCE</scope>
    <source>
        <strain evidence="17">JCM 16183</strain>
    </source>
</reference>
<dbReference type="GO" id="GO:0016887">
    <property type="term" value="F:ATP hydrolysis activity"/>
    <property type="evidence" value="ECO:0007669"/>
    <property type="project" value="InterPro"/>
</dbReference>
<comment type="catalytic activity">
    <reaction evidence="14">
        <text>Ca(2+)(in) + ATP + H2O = Ca(2+)(out) + ADP + phosphate + H(+)</text>
        <dbReference type="Rhea" id="RHEA:18105"/>
        <dbReference type="ChEBI" id="CHEBI:15377"/>
        <dbReference type="ChEBI" id="CHEBI:15378"/>
        <dbReference type="ChEBI" id="CHEBI:29108"/>
        <dbReference type="ChEBI" id="CHEBI:30616"/>
        <dbReference type="ChEBI" id="CHEBI:43474"/>
        <dbReference type="ChEBI" id="CHEBI:456216"/>
        <dbReference type="EC" id="7.2.2.10"/>
    </reaction>
</comment>
<dbReference type="PANTHER" id="PTHR42861">
    <property type="entry name" value="CALCIUM-TRANSPORTING ATPASE"/>
    <property type="match status" value="1"/>
</dbReference>
<dbReference type="GO" id="GO:0005388">
    <property type="term" value="F:P-type calcium transporter activity"/>
    <property type="evidence" value="ECO:0007669"/>
    <property type="project" value="UniProtKB-EC"/>
</dbReference>
<evidence type="ECO:0000256" key="1">
    <source>
        <dbReference type="ARBA" id="ARBA00004651"/>
    </source>
</evidence>
<evidence type="ECO:0000313" key="18">
    <source>
        <dbReference type="Proteomes" id="UP001163687"/>
    </source>
</evidence>
<dbReference type="InterPro" id="IPR008250">
    <property type="entry name" value="ATPase_P-typ_transduc_dom_A_sf"/>
</dbReference>
<dbReference type="Pfam" id="PF00690">
    <property type="entry name" value="Cation_ATPase_N"/>
    <property type="match status" value="1"/>
</dbReference>